<keyword evidence="1 3" id="KW-0378">Hydrolase</keyword>
<proteinExistence type="predicted"/>
<organism evidence="3 4">
    <name type="scientific">Aneurinibacillus soli</name>
    <dbReference type="NCBI Taxonomy" id="1500254"/>
    <lineage>
        <taxon>Bacteria</taxon>
        <taxon>Bacillati</taxon>
        <taxon>Bacillota</taxon>
        <taxon>Bacilli</taxon>
        <taxon>Bacillales</taxon>
        <taxon>Paenibacillaceae</taxon>
        <taxon>Aneurinibacillus group</taxon>
        <taxon>Aneurinibacillus</taxon>
    </lineage>
</organism>
<dbReference type="Proteomes" id="UP000217696">
    <property type="component" value="Chromosome"/>
</dbReference>
<dbReference type="OrthoDB" id="9808543at2"/>
<dbReference type="KEGG" id="asoc:CB4_00767"/>
<feature type="domain" description="PET hydrolase/cutinase-like" evidence="2">
    <location>
        <begin position="26"/>
        <end position="150"/>
    </location>
</feature>
<dbReference type="AlphaFoldDB" id="A0A0U5AWM9"/>
<dbReference type="SUPFAM" id="SSF53474">
    <property type="entry name" value="alpha/beta-Hydrolases"/>
    <property type="match status" value="1"/>
</dbReference>
<dbReference type="InterPro" id="IPR050261">
    <property type="entry name" value="FrsA_esterase"/>
</dbReference>
<dbReference type="PANTHER" id="PTHR22946:SF9">
    <property type="entry name" value="POLYKETIDE TRANSFERASE AF380"/>
    <property type="match status" value="1"/>
</dbReference>
<dbReference type="InterPro" id="IPR029058">
    <property type="entry name" value="AB_hydrolase_fold"/>
</dbReference>
<dbReference type="EMBL" id="AP017312">
    <property type="protein sequence ID" value="BAU26626.1"/>
    <property type="molecule type" value="Genomic_DNA"/>
</dbReference>
<dbReference type="InterPro" id="IPR041127">
    <property type="entry name" value="PET_hydrolase/cutinase-like"/>
</dbReference>
<reference evidence="3 4" key="1">
    <citation type="submission" date="2015-12" db="EMBL/GenBank/DDBJ databases">
        <title>Genome sequence of Aneurinibacillus soli.</title>
        <authorList>
            <person name="Lee J.S."/>
            <person name="Lee K.C."/>
            <person name="Kim K.K."/>
            <person name="Lee B.W."/>
        </authorList>
    </citation>
    <scope>NUCLEOTIDE SEQUENCE [LARGE SCALE GENOMIC DNA]</scope>
    <source>
        <strain evidence="3 4">CB4</strain>
    </source>
</reference>
<evidence type="ECO:0000313" key="4">
    <source>
        <dbReference type="Proteomes" id="UP000217696"/>
    </source>
</evidence>
<gene>
    <name evidence="3" type="ORF">CB4_00767</name>
</gene>
<name>A0A0U5AWM9_9BACL</name>
<keyword evidence="4" id="KW-1185">Reference proteome</keyword>
<accession>A0A0U5AWM9</accession>
<dbReference type="RefSeq" id="WP_096463657.1">
    <property type="nucleotide sequence ID" value="NZ_AP017312.1"/>
</dbReference>
<dbReference type="PANTHER" id="PTHR22946">
    <property type="entry name" value="DIENELACTONE HYDROLASE DOMAIN-CONTAINING PROTEIN-RELATED"/>
    <property type="match status" value="1"/>
</dbReference>
<dbReference type="Gene3D" id="3.40.50.1820">
    <property type="entry name" value="alpha/beta hydrolase"/>
    <property type="match status" value="1"/>
</dbReference>
<dbReference type="Pfam" id="PF12740">
    <property type="entry name" value="PETase"/>
    <property type="match status" value="1"/>
</dbReference>
<evidence type="ECO:0000256" key="1">
    <source>
        <dbReference type="ARBA" id="ARBA00022801"/>
    </source>
</evidence>
<evidence type="ECO:0000259" key="2">
    <source>
        <dbReference type="Pfam" id="PF12740"/>
    </source>
</evidence>
<evidence type="ECO:0000313" key="3">
    <source>
        <dbReference type="EMBL" id="BAU26626.1"/>
    </source>
</evidence>
<dbReference type="GO" id="GO:0052689">
    <property type="term" value="F:carboxylic ester hydrolase activity"/>
    <property type="evidence" value="ECO:0007669"/>
    <property type="project" value="UniProtKB-ARBA"/>
</dbReference>
<sequence length="281" mass="30800">MKQSFQLWRTEELSIRGDVFVAREADRAGRYPVIVICHGFKGFKDWGMFPRIGDYLAAHGFVAITFNFSGNGVGDDPETFGGLAKFGRNTYRQELDDLAFLIAAIKAGELPLASYMDTERIGLMGHSKGGGDTILYAASHPGQLAALSTWNGISHVDVFGADVRRQIAEGGTGYIMNGRTKQNMPIEKVVLDDIDQNAAAYDIPARAAEIATPLLIVQGRADFARLVKGAPVIAERAQNAVLHWIEDAGHTFNTVHPYQGDTPELQEALEVTTEFFTKHLM</sequence>
<protein>
    <submittedName>
        <fullName evidence="3">Alpha/beta hydrolase family protein</fullName>
    </submittedName>
</protein>